<gene>
    <name evidence="1" type="ORF">GCM10023092_17880</name>
</gene>
<comment type="caution">
    <text evidence="1">The sequence shown here is derived from an EMBL/GenBank/DDBJ whole genome shotgun (WGS) entry which is preliminary data.</text>
</comment>
<reference evidence="2" key="1">
    <citation type="journal article" date="2019" name="Int. J. Syst. Evol. Microbiol.">
        <title>The Global Catalogue of Microorganisms (GCM) 10K type strain sequencing project: providing services to taxonomists for standard genome sequencing and annotation.</title>
        <authorList>
            <consortium name="The Broad Institute Genomics Platform"/>
            <consortium name="The Broad Institute Genome Sequencing Center for Infectious Disease"/>
            <person name="Wu L."/>
            <person name="Ma J."/>
        </authorList>
    </citation>
    <scope>NUCLEOTIDE SEQUENCE [LARGE SCALE GENOMIC DNA]</scope>
    <source>
        <strain evidence="2">JCM 31921</strain>
    </source>
</reference>
<name>A0ABP8MUA9_9BACT</name>
<dbReference type="EMBL" id="BAABEZ010000022">
    <property type="protein sequence ID" value="GAA4454995.1"/>
    <property type="molecule type" value="Genomic_DNA"/>
</dbReference>
<dbReference type="Proteomes" id="UP001501410">
    <property type="component" value="Unassembled WGS sequence"/>
</dbReference>
<evidence type="ECO:0000313" key="1">
    <source>
        <dbReference type="EMBL" id="GAA4454995.1"/>
    </source>
</evidence>
<proteinExistence type="predicted"/>
<sequence length="98" mass="11747">MYDKSDKRRLYWLIDQYLSDNLDETGFCDEFYYSYDLEVDRKTLTDIEKIAFASLSKVSDRFSPYEEDHKLDPRAFSTVKELKEKIIETKAILQKQNT</sequence>
<evidence type="ECO:0008006" key="3">
    <source>
        <dbReference type="Google" id="ProtNLM"/>
    </source>
</evidence>
<evidence type="ECO:0000313" key="2">
    <source>
        <dbReference type="Proteomes" id="UP001501410"/>
    </source>
</evidence>
<keyword evidence="2" id="KW-1185">Reference proteome</keyword>
<organism evidence="1 2">
    <name type="scientific">Rurimicrobium arvi</name>
    <dbReference type="NCBI Taxonomy" id="2049916"/>
    <lineage>
        <taxon>Bacteria</taxon>
        <taxon>Pseudomonadati</taxon>
        <taxon>Bacteroidota</taxon>
        <taxon>Chitinophagia</taxon>
        <taxon>Chitinophagales</taxon>
        <taxon>Chitinophagaceae</taxon>
        <taxon>Rurimicrobium</taxon>
    </lineage>
</organism>
<dbReference type="RefSeq" id="WP_344825640.1">
    <property type="nucleotide sequence ID" value="NZ_BAABEZ010000022.1"/>
</dbReference>
<accession>A0ABP8MUA9</accession>
<protein>
    <recommendedName>
        <fullName evidence="3">Magnesium and cobalt transport protein CorA</fullName>
    </recommendedName>
</protein>